<feature type="non-terminal residue" evidence="1">
    <location>
        <position position="1"/>
    </location>
</feature>
<dbReference type="Proteomes" id="UP000530263">
    <property type="component" value="Unassembled WGS sequence"/>
</dbReference>
<keyword evidence="2" id="KW-1185">Reference proteome</keyword>
<dbReference type="Gene3D" id="2.60.40.10">
    <property type="entry name" value="Immunoglobulins"/>
    <property type="match status" value="1"/>
</dbReference>
<dbReference type="InterPro" id="IPR013783">
    <property type="entry name" value="Ig-like_fold"/>
</dbReference>
<dbReference type="OrthoDB" id="8943344at2759"/>
<organism evidence="1 2">
    <name type="scientific">Columbina picui</name>
    <name type="common">Picui ground-dove</name>
    <dbReference type="NCBI Taxonomy" id="115618"/>
    <lineage>
        <taxon>Eukaryota</taxon>
        <taxon>Metazoa</taxon>
        <taxon>Chordata</taxon>
        <taxon>Craniata</taxon>
        <taxon>Vertebrata</taxon>
        <taxon>Euteleostomi</taxon>
        <taxon>Archelosauria</taxon>
        <taxon>Archosauria</taxon>
        <taxon>Dinosauria</taxon>
        <taxon>Saurischia</taxon>
        <taxon>Theropoda</taxon>
        <taxon>Coelurosauria</taxon>
        <taxon>Aves</taxon>
        <taxon>Neognathae</taxon>
        <taxon>Neoaves</taxon>
        <taxon>Columbimorphae</taxon>
        <taxon>Columbiformes</taxon>
        <taxon>Columbidae</taxon>
        <taxon>Columbina</taxon>
    </lineage>
</organism>
<comment type="caution">
    <text evidence="1">The sequence shown here is derived from an EMBL/GenBank/DDBJ whole genome shotgun (WGS) entry which is preliminary data.</text>
</comment>
<protein>
    <submittedName>
        <fullName evidence="1">TGM1 glutamyltransferase</fullName>
    </submittedName>
</protein>
<keyword evidence="1" id="KW-0808">Transferase</keyword>
<feature type="non-terminal residue" evidence="1">
    <location>
        <position position="67"/>
    </location>
</feature>
<proteinExistence type="predicted"/>
<dbReference type="AlphaFoldDB" id="A0A7K4SIT8"/>
<evidence type="ECO:0000313" key="2">
    <source>
        <dbReference type="Proteomes" id="UP000530263"/>
    </source>
</evidence>
<evidence type="ECO:0000313" key="1">
    <source>
        <dbReference type="EMBL" id="NWQ84932.1"/>
    </source>
</evidence>
<dbReference type="InterPro" id="IPR036238">
    <property type="entry name" value="Transglutaminase_C_sf"/>
</dbReference>
<dbReference type="GO" id="GO:0003810">
    <property type="term" value="F:protein-glutamine gamma-glutamyltransferase activity"/>
    <property type="evidence" value="ECO:0007669"/>
    <property type="project" value="InterPro"/>
</dbReference>
<gene>
    <name evidence="1" type="primary">Tgm1</name>
    <name evidence="1" type="ORF">COLPIC_R13827</name>
</gene>
<dbReference type="EMBL" id="VYZG01009871">
    <property type="protein sequence ID" value="NWQ84932.1"/>
    <property type="molecule type" value="Genomic_DNA"/>
</dbReference>
<sequence>KTGEVLAKELRVRLHQPELTLTLLAPAVVGQETPVQVVFMNPLPDPLSSATLRMEGAGVSCPKPARV</sequence>
<reference evidence="1 2" key="1">
    <citation type="submission" date="2019-09" db="EMBL/GenBank/DDBJ databases">
        <title>Bird 10,000 Genomes (B10K) Project - Family phase.</title>
        <authorList>
            <person name="Zhang G."/>
        </authorList>
    </citation>
    <scope>NUCLEOTIDE SEQUENCE [LARGE SCALE GENOMIC DNA]</scope>
    <source>
        <strain evidence="1">B10K-DU-021-26</strain>
        <tissue evidence="1">Mixed tissue sample</tissue>
    </source>
</reference>
<dbReference type="SUPFAM" id="SSF49309">
    <property type="entry name" value="Transglutaminase, two C-terminal domains"/>
    <property type="match status" value="1"/>
</dbReference>
<name>A0A7K4SIT8_COLPI</name>
<accession>A0A7K4SIT8</accession>